<accession>A0A174JHT2</accession>
<dbReference type="Proteomes" id="UP000095517">
    <property type="component" value="Unassembled WGS sequence"/>
</dbReference>
<protein>
    <recommendedName>
        <fullName evidence="3">Chromosomal replication initiator DnaA C-terminal domain-containing protein</fullName>
    </recommendedName>
</protein>
<dbReference type="EMBL" id="CYZH01000022">
    <property type="protein sequence ID" value="CUO97188.1"/>
    <property type="molecule type" value="Genomic_DNA"/>
</dbReference>
<name>A0A174JHT2_9BACE</name>
<evidence type="ECO:0008006" key="3">
    <source>
        <dbReference type="Google" id="ProtNLM"/>
    </source>
</evidence>
<dbReference type="InterPro" id="IPR010921">
    <property type="entry name" value="Trp_repressor/repl_initiator"/>
</dbReference>
<sequence>MCKSEIFAEILNLVGKETEVSTELILSSTKVTEVVDARSIVVFFLTEYGLYPEQIAALLHKTSASIRYLISTFESRKNTNKMIAIYLQNIRKSLANEC</sequence>
<reference evidence="1 2" key="1">
    <citation type="submission" date="2015-09" db="EMBL/GenBank/DDBJ databases">
        <authorList>
            <consortium name="Pathogen Informatics"/>
        </authorList>
    </citation>
    <scope>NUCLEOTIDE SEQUENCE [LARGE SCALE GENOMIC DNA]</scope>
    <source>
        <strain evidence="1 2">2789STDY5608840</strain>
    </source>
</reference>
<organism evidence="1 2">
    <name type="scientific">Bacteroides finegoldii</name>
    <dbReference type="NCBI Taxonomy" id="338188"/>
    <lineage>
        <taxon>Bacteria</taxon>
        <taxon>Pseudomonadati</taxon>
        <taxon>Bacteroidota</taxon>
        <taxon>Bacteroidia</taxon>
        <taxon>Bacteroidales</taxon>
        <taxon>Bacteroidaceae</taxon>
        <taxon>Bacteroides</taxon>
    </lineage>
</organism>
<dbReference type="GO" id="GO:0043565">
    <property type="term" value="F:sequence-specific DNA binding"/>
    <property type="evidence" value="ECO:0007669"/>
    <property type="project" value="InterPro"/>
</dbReference>
<proteinExistence type="predicted"/>
<gene>
    <name evidence="1" type="ORF">ERS852397_03219</name>
</gene>
<dbReference type="SUPFAM" id="SSF48295">
    <property type="entry name" value="TrpR-like"/>
    <property type="match status" value="1"/>
</dbReference>
<dbReference type="AlphaFoldDB" id="A0A174JHT2"/>
<evidence type="ECO:0000313" key="2">
    <source>
        <dbReference type="Proteomes" id="UP000095517"/>
    </source>
</evidence>
<evidence type="ECO:0000313" key="1">
    <source>
        <dbReference type="EMBL" id="CUO97188.1"/>
    </source>
</evidence>
<dbReference type="RefSeq" id="WP_055279638.1">
    <property type="nucleotide sequence ID" value="NZ_CABIXA010000022.1"/>
</dbReference>
<dbReference type="Gene3D" id="1.10.1750.10">
    <property type="match status" value="1"/>
</dbReference>